<dbReference type="Proteomes" id="UP001063782">
    <property type="component" value="Chromosome"/>
</dbReference>
<accession>A0ABY6F6G7</accession>
<dbReference type="SUPFAM" id="SSF55811">
    <property type="entry name" value="Nudix"/>
    <property type="match status" value="1"/>
</dbReference>
<name>A0ABY6F6G7_9GAMM</name>
<dbReference type="CDD" id="cd04511">
    <property type="entry name" value="NUDIX_Hydrolase"/>
    <property type="match status" value="1"/>
</dbReference>
<gene>
    <name evidence="2" type="ORF">LU297_04300</name>
</gene>
<proteinExistence type="predicted"/>
<dbReference type="PROSITE" id="PS51462">
    <property type="entry name" value="NUDIX"/>
    <property type="match status" value="1"/>
</dbReference>
<dbReference type="InterPro" id="IPR029401">
    <property type="entry name" value="Nudix_N"/>
</dbReference>
<evidence type="ECO:0000259" key="1">
    <source>
        <dbReference type="PROSITE" id="PS51462"/>
    </source>
</evidence>
<dbReference type="InterPro" id="IPR015797">
    <property type="entry name" value="NUDIX_hydrolase-like_dom_sf"/>
</dbReference>
<dbReference type="PANTHER" id="PTHR43222">
    <property type="entry name" value="NUDIX HYDROLASE 23"/>
    <property type="match status" value="1"/>
</dbReference>
<dbReference type="Pfam" id="PF00293">
    <property type="entry name" value="NUDIX"/>
    <property type="match status" value="1"/>
</dbReference>
<dbReference type="EMBL" id="CP089977">
    <property type="protein sequence ID" value="UXZ05669.1"/>
    <property type="molecule type" value="Genomic_DNA"/>
</dbReference>
<keyword evidence="2" id="KW-0378">Hydrolase</keyword>
<feature type="domain" description="Nudix hydrolase" evidence="1">
    <location>
        <begin position="36"/>
        <end position="159"/>
    </location>
</feature>
<sequence length="191" mass="21227">MPYCLQCGQPANQTIPDGDTRSRLVCSACGYIHYDNPKLICGTLAIHDGQILLCKRAIEPRFGYWTLPAGFMEIGETMAQGAVRETLEEADAIATNAHLYALFDLPQFGQVHAMYLANLQNGRFGVGSESLECGLFLPHQIDLPNLAFETVKLTIEHYLADRTKLIELGKDADDFTNYPLHQISLAHLPVY</sequence>
<dbReference type="Gene3D" id="3.90.79.10">
    <property type="entry name" value="Nucleoside Triphosphate Pyrophosphohydrolase"/>
    <property type="match status" value="1"/>
</dbReference>
<dbReference type="PANTHER" id="PTHR43222:SF2">
    <property type="entry name" value="NUDIX HYDROLASE 23, CHLOROPLASTIC"/>
    <property type="match status" value="1"/>
</dbReference>
<dbReference type="InterPro" id="IPR000086">
    <property type="entry name" value="NUDIX_hydrolase_dom"/>
</dbReference>
<dbReference type="RefSeq" id="WP_263077183.1">
    <property type="nucleotide sequence ID" value="NZ_CP089977.1"/>
</dbReference>
<protein>
    <submittedName>
        <fullName evidence="2">NUDIX hydrolase</fullName>
    </submittedName>
</protein>
<keyword evidence="3" id="KW-1185">Reference proteome</keyword>
<dbReference type="Gene3D" id="2.20.70.10">
    <property type="match status" value="1"/>
</dbReference>
<organism evidence="2 3">
    <name type="scientific">Moraxella nasicaprae</name>
    <dbReference type="NCBI Taxonomy" id="2904122"/>
    <lineage>
        <taxon>Bacteria</taxon>
        <taxon>Pseudomonadati</taxon>
        <taxon>Pseudomonadota</taxon>
        <taxon>Gammaproteobacteria</taxon>
        <taxon>Moraxellales</taxon>
        <taxon>Moraxellaceae</taxon>
        <taxon>Moraxella</taxon>
    </lineage>
</organism>
<evidence type="ECO:0000313" key="3">
    <source>
        <dbReference type="Proteomes" id="UP001063782"/>
    </source>
</evidence>
<evidence type="ECO:0000313" key="2">
    <source>
        <dbReference type="EMBL" id="UXZ05669.1"/>
    </source>
</evidence>
<reference evidence="2" key="1">
    <citation type="submission" date="2021-12" db="EMBL/GenBank/DDBJ databases">
        <title>taxonomy of Moraxella sp. ZY201224.</title>
        <authorList>
            <person name="Li F."/>
        </authorList>
    </citation>
    <scope>NUCLEOTIDE SEQUENCE</scope>
    <source>
        <strain evidence="2">ZY201224</strain>
    </source>
</reference>
<dbReference type="Pfam" id="PF14803">
    <property type="entry name" value="Zn_ribbon_Nudix"/>
    <property type="match status" value="1"/>
</dbReference>
<dbReference type="GO" id="GO:0016787">
    <property type="term" value="F:hydrolase activity"/>
    <property type="evidence" value="ECO:0007669"/>
    <property type="project" value="UniProtKB-KW"/>
</dbReference>